<feature type="transmembrane region" description="Helical" evidence="6">
    <location>
        <begin position="12"/>
        <end position="33"/>
    </location>
</feature>
<keyword evidence="3 6" id="KW-0812">Transmembrane</keyword>
<evidence type="ECO:0000256" key="6">
    <source>
        <dbReference type="SAM" id="Phobius"/>
    </source>
</evidence>
<keyword evidence="4 6" id="KW-1133">Transmembrane helix</keyword>
<feature type="transmembrane region" description="Helical" evidence="6">
    <location>
        <begin position="277"/>
        <end position="295"/>
    </location>
</feature>
<comment type="subcellular location">
    <subcellularLocation>
        <location evidence="1">Cell membrane</location>
        <topology evidence="1">Multi-pass membrane protein</topology>
    </subcellularLocation>
</comment>
<comment type="caution">
    <text evidence="7">The sequence shown here is derived from an EMBL/GenBank/DDBJ whole genome shotgun (WGS) entry which is preliminary data.</text>
</comment>
<dbReference type="PANTHER" id="PTHR33529:SF8">
    <property type="entry name" value="PERMEASE, YJGP_YJGQ FAMILY"/>
    <property type="match status" value="1"/>
</dbReference>
<dbReference type="Pfam" id="PF03739">
    <property type="entry name" value="LptF_LptG"/>
    <property type="match status" value="1"/>
</dbReference>
<name>A0ABX9KH12_9FUSO</name>
<keyword evidence="8" id="KW-1185">Reference proteome</keyword>
<accession>A0ABX9KH12</accession>
<proteinExistence type="predicted"/>
<keyword evidence="2" id="KW-1003">Cell membrane</keyword>
<dbReference type="EMBL" id="QUAJ01000014">
    <property type="protein sequence ID" value="REI40966.1"/>
    <property type="molecule type" value="Genomic_DNA"/>
</dbReference>
<organism evidence="7 8">
    <name type="scientific">Psychrilyobacter piezotolerans</name>
    <dbReference type="NCBI Taxonomy" id="2293438"/>
    <lineage>
        <taxon>Bacteria</taxon>
        <taxon>Fusobacteriati</taxon>
        <taxon>Fusobacteriota</taxon>
        <taxon>Fusobacteriia</taxon>
        <taxon>Fusobacteriales</taxon>
        <taxon>Fusobacteriaceae</taxon>
        <taxon>Psychrilyobacter</taxon>
    </lineage>
</organism>
<dbReference type="Proteomes" id="UP000263486">
    <property type="component" value="Unassembled WGS sequence"/>
</dbReference>
<feature type="transmembrane region" description="Helical" evidence="6">
    <location>
        <begin position="99"/>
        <end position="118"/>
    </location>
</feature>
<feature type="transmembrane region" description="Helical" evidence="6">
    <location>
        <begin position="302"/>
        <end position="319"/>
    </location>
</feature>
<evidence type="ECO:0000313" key="8">
    <source>
        <dbReference type="Proteomes" id="UP000263486"/>
    </source>
</evidence>
<feature type="transmembrane region" description="Helical" evidence="6">
    <location>
        <begin position="331"/>
        <end position="353"/>
    </location>
</feature>
<feature type="transmembrane region" description="Helical" evidence="6">
    <location>
        <begin position="53"/>
        <end position="78"/>
    </location>
</feature>
<protein>
    <submittedName>
        <fullName evidence="7">LptF/LptG family permease</fullName>
    </submittedName>
</protein>
<evidence type="ECO:0000256" key="5">
    <source>
        <dbReference type="ARBA" id="ARBA00023136"/>
    </source>
</evidence>
<dbReference type="PANTHER" id="PTHR33529">
    <property type="entry name" value="SLR0882 PROTEIN-RELATED"/>
    <property type="match status" value="1"/>
</dbReference>
<reference evidence="7 8" key="1">
    <citation type="submission" date="2018-08" db="EMBL/GenBank/DDBJ databases">
        <title>Draft genome sequence of Psychrilyobacter sp. strain SD5 isolated from Black Sea water.</title>
        <authorList>
            <person name="Yadav S."/>
            <person name="Villanueva L."/>
            <person name="Damste J.S.S."/>
        </authorList>
    </citation>
    <scope>NUCLEOTIDE SEQUENCE [LARGE SCALE GENOMIC DNA]</scope>
    <source>
        <strain evidence="7 8">SD5</strain>
    </source>
</reference>
<evidence type="ECO:0000256" key="4">
    <source>
        <dbReference type="ARBA" id="ARBA00022989"/>
    </source>
</evidence>
<evidence type="ECO:0000256" key="2">
    <source>
        <dbReference type="ARBA" id="ARBA00022475"/>
    </source>
</evidence>
<keyword evidence="5 6" id="KW-0472">Membrane</keyword>
<sequence>MKKIDRYIIVKFIKSVLLSLFAFIGIFVISQIFKVINYVTSGRMTTIEGARYMAALIPGILVQVSPLGALLGGLITINKMASSLEVIALKTSGISFRRIVLLPIIAAFIMAGGVFYISNSLQPKGLKVARELKRKNQIDEDRIPAEKNDVYLRGNGDYIYHFDYINRETNIAHGVEIVILTENFDAIKSIITAKSARYTAYGRWELDEANENKIEEKTVVYHNVYRNSELKDAPKLFLTPKYRKDELSLTELRKVAELLRKTGGESKEFEVEFHKRIAYPFACVVIGILGLSLGSRYVRGSSAINIALSIAFGYGYYIVQASFEAIAMGGILSPLIGAWMPNLIFTGIGMIAMNKAEY</sequence>
<dbReference type="InterPro" id="IPR005495">
    <property type="entry name" value="LptG/LptF_permease"/>
</dbReference>
<gene>
    <name evidence="7" type="ORF">DYH56_09050</name>
</gene>
<evidence type="ECO:0000313" key="7">
    <source>
        <dbReference type="EMBL" id="REI40966.1"/>
    </source>
</evidence>
<evidence type="ECO:0000256" key="1">
    <source>
        <dbReference type="ARBA" id="ARBA00004651"/>
    </source>
</evidence>
<evidence type="ECO:0000256" key="3">
    <source>
        <dbReference type="ARBA" id="ARBA00022692"/>
    </source>
</evidence>
<dbReference type="RefSeq" id="WP_114642524.1">
    <property type="nucleotide sequence ID" value="NZ_JAACIO010000010.1"/>
</dbReference>